<dbReference type="Proteomes" id="UP000276133">
    <property type="component" value="Unassembled WGS sequence"/>
</dbReference>
<accession>A0A3M7T0J2</accession>
<dbReference type="AlphaFoldDB" id="A0A3M7T0J2"/>
<reference evidence="1 2" key="1">
    <citation type="journal article" date="2018" name="Sci. Rep.">
        <title>Genomic signatures of local adaptation to the degree of environmental predictability in rotifers.</title>
        <authorList>
            <person name="Franch-Gras L."/>
            <person name="Hahn C."/>
            <person name="Garcia-Roger E.M."/>
            <person name="Carmona M.J."/>
            <person name="Serra M."/>
            <person name="Gomez A."/>
        </authorList>
    </citation>
    <scope>NUCLEOTIDE SEQUENCE [LARGE SCALE GENOMIC DNA]</scope>
    <source>
        <strain evidence="1">HYR1</strain>
    </source>
</reference>
<comment type="caution">
    <text evidence="1">The sequence shown here is derived from an EMBL/GenBank/DDBJ whole genome shotgun (WGS) entry which is preliminary data.</text>
</comment>
<gene>
    <name evidence="1" type="ORF">BpHYR1_024084</name>
</gene>
<evidence type="ECO:0000313" key="1">
    <source>
        <dbReference type="EMBL" id="RNA41340.1"/>
    </source>
</evidence>
<protein>
    <submittedName>
        <fullName evidence="1">Uncharacterized protein</fullName>
    </submittedName>
</protein>
<keyword evidence="2" id="KW-1185">Reference proteome</keyword>
<proteinExistence type="predicted"/>
<name>A0A3M7T0J2_BRAPC</name>
<sequence>MITKTKRLENSTPKFSGNPRDDVDDCLYMVKQGFISANIEEKMEGLSIQNYVSKFLTLTNKISFMAEDEKMFHFIQGLKESPKRELQYNRYNLEKVQNKIQTKHKSDYSRNANLKDTMLLHIPIIIGRIEGISMKIGLKSGATHSVMNHMTAIKFIVFDHDDNEVLLGIKLIGSIKQELEFSQLMV</sequence>
<evidence type="ECO:0000313" key="2">
    <source>
        <dbReference type="Proteomes" id="UP000276133"/>
    </source>
</evidence>
<dbReference type="EMBL" id="REGN01000516">
    <property type="protein sequence ID" value="RNA41340.1"/>
    <property type="molecule type" value="Genomic_DNA"/>
</dbReference>
<dbReference type="OrthoDB" id="10090179at2759"/>
<organism evidence="1 2">
    <name type="scientific">Brachionus plicatilis</name>
    <name type="common">Marine rotifer</name>
    <name type="synonym">Brachionus muelleri</name>
    <dbReference type="NCBI Taxonomy" id="10195"/>
    <lineage>
        <taxon>Eukaryota</taxon>
        <taxon>Metazoa</taxon>
        <taxon>Spiralia</taxon>
        <taxon>Gnathifera</taxon>
        <taxon>Rotifera</taxon>
        <taxon>Eurotatoria</taxon>
        <taxon>Monogononta</taxon>
        <taxon>Pseudotrocha</taxon>
        <taxon>Ploima</taxon>
        <taxon>Brachionidae</taxon>
        <taxon>Brachionus</taxon>
    </lineage>
</organism>